<dbReference type="OrthoDB" id="3819888at2759"/>
<dbReference type="EMBL" id="MU167334">
    <property type="protein sequence ID" value="KAG0142918.1"/>
    <property type="molecule type" value="Genomic_DNA"/>
</dbReference>
<dbReference type="InterPro" id="IPR036291">
    <property type="entry name" value="NAD(P)-bd_dom_sf"/>
</dbReference>
<dbReference type="Proteomes" id="UP000886653">
    <property type="component" value="Unassembled WGS sequence"/>
</dbReference>
<dbReference type="SUPFAM" id="SSF51735">
    <property type="entry name" value="NAD(P)-binding Rossmann-fold domains"/>
    <property type="match status" value="1"/>
</dbReference>
<comment type="similarity">
    <text evidence="1">Belongs to the short-chain dehydrogenases/reductases (SDR) family.</text>
</comment>
<dbReference type="InterPro" id="IPR052178">
    <property type="entry name" value="Sec_Metab_Biosynth_SDR"/>
</dbReference>
<dbReference type="PRINTS" id="PR00080">
    <property type="entry name" value="SDRFAMILY"/>
</dbReference>
<evidence type="ECO:0000256" key="3">
    <source>
        <dbReference type="ARBA" id="ARBA00023002"/>
    </source>
</evidence>
<organism evidence="4 5">
    <name type="scientific">Cronartium quercuum f. sp. fusiforme G11</name>
    <dbReference type="NCBI Taxonomy" id="708437"/>
    <lineage>
        <taxon>Eukaryota</taxon>
        <taxon>Fungi</taxon>
        <taxon>Dikarya</taxon>
        <taxon>Basidiomycota</taxon>
        <taxon>Pucciniomycotina</taxon>
        <taxon>Pucciniomycetes</taxon>
        <taxon>Pucciniales</taxon>
        <taxon>Coleosporiaceae</taxon>
        <taxon>Cronartium</taxon>
    </lineage>
</organism>
<dbReference type="PANTHER" id="PTHR43618:SF18">
    <property type="entry name" value="SHORT CHAIN DEHYDROGENASE_REDUCTASE FAMILY (AFU_ORTHOLOGUE AFUA_5G12480)"/>
    <property type="match status" value="1"/>
</dbReference>
<dbReference type="InterPro" id="IPR002347">
    <property type="entry name" value="SDR_fam"/>
</dbReference>
<dbReference type="CDD" id="cd05233">
    <property type="entry name" value="SDR_c"/>
    <property type="match status" value="1"/>
</dbReference>
<keyword evidence="3" id="KW-0560">Oxidoreductase</keyword>
<evidence type="ECO:0000313" key="5">
    <source>
        <dbReference type="Proteomes" id="UP000886653"/>
    </source>
</evidence>
<dbReference type="PANTHER" id="PTHR43618">
    <property type="entry name" value="7-ALPHA-HYDROXYSTEROID DEHYDROGENASE"/>
    <property type="match status" value="1"/>
</dbReference>
<dbReference type="PRINTS" id="PR00081">
    <property type="entry name" value="GDHRDH"/>
</dbReference>
<accession>A0A9P6NBK6</accession>
<dbReference type="Gene3D" id="3.40.50.720">
    <property type="entry name" value="NAD(P)-binding Rossmann-like Domain"/>
    <property type="match status" value="1"/>
</dbReference>
<gene>
    <name evidence="4" type="ORF">CROQUDRAFT_81644</name>
</gene>
<name>A0A9P6NBK6_9BASI</name>
<dbReference type="AlphaFoldDB" id="A0A9P6NBK6"/>
<proteinExistence type="inferred from homology"/>
<dbReference type="GO" id="GO:0016491">
    <property type="term" value="F:oxidoreductase activity"/>
    <property type="evidence" value="ECO:0007669"/>
    <property type="project" value="UniProtKB-KW"/>
</dbReference>
<keyword evidence="5" id="KW-1185">Reference proteome</keyword>
<protein>
    <submittedName>
        <fullName evidence="4">Uncharacterized protein</fullName>
    </submittedName>
</protein>
<dbReference type="Pfam" id="PF13561">
    <property type="entry name" value="adh_short_C2"/>
    <property type="match status" value="1"/>
</dbReference>
<evidence type="ECO:0000256" key="1">
    <source>
        <dbReference type="ARBA" id="ARBA00006484"/>
    </source>
</evidence>
<keyword evidence="2" id="KW-0521">NADP</keyword>
<reference evidence="4" key="1">
    <citation type="submission" date="2013-11" db="EMBL/GenBank/DDBJ databases">
        <title>Genome sequence of the fusiform rust pathogen reveals effectors for host alternation and coevolution with pine.</title>
        <authorList>
            <consortium name="DOE Joint Genome Institute"/>
            <person name="Smith K."/>
            <person name="Pendleton A."/>
            <person name="Kubisiak T."/>
            <person name="Anderson C."/>
            <person name="Salamov A."/>
            <person name="Aerts A."/>
            <person name="Riley R."/>
            <person name="Clum A."/>
            <person name="Lindquist E."/>
            <person name="Ence D."/>
            <person name="Campbell M."/>
            <person name="Kronenberg Z."/>
            <person name="Feau N."/>
            <person name="Dhillon B."/>
            <person name="Hamelin R."/>
            <person name="Burleigh J."/>
            <person name="Smith J."/>
            <person name="Yandell M."/>
            <person name="Nelson C."/>
            <person name="Grigoriev I."/>
            <person name="Davis J."/>
        </authorList>
    </citation>
    <scope>NUCLEOTIDE SEQUENCE</scope>
    <source>
        <strain evidence="4">G11</strain>
    </source>
</reference>
<comment type="caution">
    <text evidence="4">The sequence shown here is derived from an EMBL/GenBank/DDBJ whole genome shotgun (WGS) entry which is preliminary data.</text>
</comment>
<sequence>MASMRSSSPSNSLHVSNVFKVSGMVAVVTGGGTGIGAMISRTLASNGANVYIISRRIEVLEDCVKAFEKDGTQEGKLIALAGDLSSKAGIEELKLKLERLEPHLDLLVNCAGIIHSCPLTEPKTVENISKAMWSVEEREAEEIYKTNVLGPYFASAAFLPLLGRSKSNPQIINISSVSSFMRTGSNSGLIYPLSKAALNHLTKILATELRDTNVRCNAIAPGMFRSQIIEALESQPALFTRILKGIPAGRAGTEQEMAAVILFLTSSNQSYVNGTIIPLEGGIMSVAPGTY</sequence>
<evidence type="ECO:0000256" key="2">
    <source>
        <dbReference type="ARBA" id="ARBA00022857"/>
    </source>
</evidence>
<evidence type="ECO:0000313" key="4">
    <source>
        <dbReference type="EMBL" id="KAG0142918.1"/>
    </source>
</evidence>